<evidence type="ECO:0000313" key="11">
    <source>
        <dbReference type="Proteomes" id="UP001429100"/>
    </source>
</evidence>
<keyword evidence="4 6" id="KW-0479">Metal-binding</keyword>
<evidence type="ECO:0000256" key="6">
    <source>
        <dbReference type="HAMAP-Rule" id="MF_03218"/>
    </source>
</evidence>
<comment type="subunit">
    <text evidence="6">Heterodimer of a catalytic subunit and an accessory subunit.</text>
</comment>
<feature type="binding site" evidence="6">
    <location>
        <position position="366"/>
    </location>
    <ligand>
        <name>Zn(2+)</name>
        <dbReference type="ChEBI" id="CHEBI:29105"/>
    </ligand>
</feature>
<keyword evidence="2 6" id="KW-0808">Transferase</keyword>
<feature type="binding site" evidence="6">
    <location>
        <position position="245"/>
    </location>
    <ligand>
        <name>substrate</name>
    </ligand>
</feature>
<evidence type="ECO:0000256" key="3">
    <source>
        <dbReference type="ARBA" id="ARBA00022694"/>
    </source>
</evidence>
<dbReference type="EMBL" id="JTAI01000003">
    <property type="protein sequence ID" value="PPS95962.1"/>
    <property type="molecule type" value="Genomic_DNA"/>
</dbReference>
<feature type="domain" description="tRNA-guanine(15) transglycosylase-like" evidence="8">
    <location>
        <begin position="42"/>
        <end position="399"/>
    </location>
</feature>
<dbReference type="EMBL" id="LN877953">
    <property type="protein sequence ID" value="CUV07061.1"/>
    <property type="molecule type" value="Genomic_DNA"/>
</dbReference>
<dbReference type="GO" id="GO:0046872">
    <property type="term" value="F:metal ion binding"/>
    <property type="evidence" value="ECO:0007669"/>
    <property type="project" value="UniProtKB-KW"/>
</dbReference>
<dbReference type="PANTHER" id="PTHR43530">
    <property type="entry name" value="QUEUINE TRNA-RIBOSYLTRANSFERASE CATALYTIC SUBUNIT 1"/>
    <property type="match status" value="1"/>
</dbReference>
<proteinExistence type="inferred from homology"/>
<feature type="region of interest" description="RNA binding" evidence="6">
    <location>
        <begin position="279"/>
        <end position="285"/>
    </location>
</feature>
<feature type="region of interest" description="Disordered" evidence="7">
    <location>
        <begin position="1"/>
        <end position="22"/>
    </location>
</feature>
<comment type="caution">
    <text evidence="6">Lacks conserved residue(s) required for the propagation of feature annotation.</text>
</comment>
<dbReference type="EC" id="2.4.2.64" evidence="6"/>
<reference evidence="9" key="2">
    <citation type="submission" date="2015-08" db="EMBL/GenBank/DDBJ databases">
        <authorList>
            <person name="Babu N.S."/>
            <person name="Beckwith C.J."/>
            <person name="Beseler K.G."/>
            <person name="Brison A."/>
            <person name="Carone J.V."/>
            <person name="Caskin T.P."/>
            <person name="Diamond M."/>
            <person name="Durham M.E."/>
            <person name="Foxe J.M."/>
            <person name="Go M."/>
            <person name="Henderson B.A."/>
            <person name="Jones I.B."/>
            <person name="McGettigan J.A."/>
            <person name="Micheletti S.J."/>
            <person name="Nasrallah M.E."/>
            <person name="Ortiz D."/>
            <person name="Piller C.R."/>
            <person name="Privatt S.R."/>
            <person name="Schneider S.L."/>
            <person name="Sharp S."/>
            <person name="Smith T.C."/>
            <person name="Stanton J.D."/>
            <person name="Ullery H.E."/>
            <person name="Wilson R.J."/>
            <person name="Serrano M.G."/>
            <person name="Buck G."/>
            <person name="Lee V."/>
            <person name="Wang Y."/>
            <person name="Carvalho R."/>
            <person name="Voegtly L."/>
            <person name="Shi R."/>
            <person name="Duckworth R."/>
            <person name="Johnson A."/>
            <person name="Loviza R."/>
            <person name="Walstead R."/>
            <person name="Shah Z."/>
            <person name="Kiflezghi M."/>
            <person name="Wade K."/>
            <person name="Ball S.L."/>
            <person name="Bradley K.W."/>
            <person name="Asai D.J."/>
            <person name="Bowman C.A."/>
            <person name="Russell D.A."/>
            <person name="Pope W.H."/>
            <person name="Jacobs-Sera D."/>
            <person name="Hendrix R.W."/>
            <person name="Hatfull G.F."/>
        </authorList>
    </citation>
    <scope>NUCLEOTIDE SEQUENCE [LARGE SCALE GENOMIC DNA]</scope>
</reference>
<dbReference type="VEuPathDB" id="CryptoDB:ChTU502y2012_407g0415"/>
<evidence type="ECO:0000313" key="10">
    <source>
        <dbReference type="EMBL" id="PPS95962.1"/>
    </source>
</evidence>
<evidence type="ECO:0000256" key="1">
    <source>
        <dbReference type="ARBA" id="ARBA00022676"/>
    </source>
</evidence>
<dbReference type="Pfam" id="PF01702">
    <property type="entry name" value="TGT"/>
    <property type="match status" value="1"/>
</dbReference>
<reference evidence="10 11" key="1">
    <citation type="submission" date="2014-11" db="EMBL/GenBank/DDBJ databases">
        <title>Comparative genomic analysis of Cryptosporidium hominis reveals occurrence of genetic recombination in virulent subtypes.</title>
        <authorList>
            <person name="Guo Y."/>
            <person name="Tang K."/>
            <person name="Frace M."/>
            <person name="Li N."/>
            <person name="Roellig D.M."/>
            <person name="Sammons S."/>
            <person name="Knipe K."/>
            <person name="Rowe L."/>
            <person name="Feng Y."/>
            <person name="Xiao L."/>
        </authorList>
    </citation>
    <scope>NUCLEOTIDE SEQUENCE [LARGE SCALE GENOMIC DNA]</scope>
    <source>
        <strain evidence="10">30976</strain>
    </source>
</reference>
<evidence type="ECO:0000313" key="9">
    <source>
        <dbReference type="EMBL" id="CUV07061.1"/>
    </source>
</evidence>
<feature type="binding site" evidence="6">
    <location>
        <begin position="120"/>
        <end position="124"/>
    </location>
    <ligand>
        <name>substrate</name>
    </ligand>
</feature>
<comment type="subcellular location">
    <subcellularLocation>
        <location evidence="6">Cytoplasm</location>
    </subcellularLocation>
</comment>
<keyword evidence="1 6" id="KW-0328">Glycosyltransferase</keyword>
<dbReference type="VEuPathDB" id="CryptoDB:CHUDEA7_830"/>
<feature type="compositionally biased region" description="Basic and acidic residues" evidence="7">
    <location>
        <begin position="1"/>
        <end position="17"/>
    </location>
</feature>
<feature type="binding site" evidence="6">
    <location>
        <position position="336"/>
    </location>
    <ligand>
        <name>Zn(2+)</name>
        <dbReference type="ChEBI" id="CHEBI:29105"/>
    </ligand>
</feature>
<dbReference type="NCBIfam" id="TIGR00430">
    <property type="entry name" value="Q_tRNA_tgt"/>
    <property type="match status" value="1"/>
</dbReference>
<comment type="similarity">
    <text evidence="6">Belongs to the queuine tRNA-ribosyltransferase family.</text>
</comment>
<evidence type="ECO:0000256" key="5">
    <source>
        <dbReference type="ARBA" id="ARBA00022833"/>
    </source>
</evidence>
<feature type="binding site" evidence="6">
    <location>
        <position position="341"/>
    </location>
    <ligand>
        <name>Zn(2+)</name>
        <dbReference type="ChEBI" id="CHEBI:29105"/>
    </ligand>
</feature>
<evidence type="ECO:0000259" key="8">
    <source>
        <dbReference type="Pfam" id="PF01702"/>
    </source>
</evidence>
<dbReference type="PANTHER" id="PTHR43530:SF1">
    <property type="entry name" value="QUEUINE TRNA-RIBOSYLTRANSFERASE CATALYTIC SUBUNIT 1"/>
    <property type="match status" value="1"/>
</dbReference>
<dbReference type="InterPro" id="IPR036511">
    <property type="entry name" value="TGT-like_sf"/>
</dbReference>
<reference evidence="10 11" key="3">
    <citation type="submission" date="2017-10" db="EMBL/GenBank/DDBJ databases">
        <title>Consistent, comparative and evidence-based genome annotation and re-annotation for the closely-related species, Cryptosporidium parvum, C. hominis and C. tyzzeri.</title>
        <authorList>
            <person name="Baptista R.P."/>
            <person name="Li Y."/>
            <person name="Sateriale A."/>
            <person name="Striepen B."/>
            <person name="Kissinger J.C."/>
        </authorList>
    </citation>
    <scope>NUCLEOTIDE SEQUENCE [LARGE SCALE GENOMIC DNA]</scope>
    <source>
        <strain evidence="10">30976</strain>
    </source>
</reference>
<dbReference type="FunFam" id="3.20.20.105:FF:000004">
    <property type="entry name" value="Queuine tRNA-ribosyltransferase"/>
    <property type="match status" value="1"/>
</dbReference>
<feature type="binding site" evidence="6">
    <location>
        <position position="218"/>
    </location>
    <ligand>
        <name>substrate</name>
    </ligand>
</feature>
<feature type="binding site" evidence="6">
    <location>
        <position position="174"/>
    </location>
    <ligand>
        <name>substrate</name>
    </ligand>
</feature>
<feature type="active site" description="Nucleophile" evidence="6">
    <location>
        <position position="298"/>
    </location>
</feature>
<sequence length="431" mass="48785">MRNEISKESSEPHHEDSMSLPPVLPIKKGEALSFYVAHSCGRARYGVLNLPHGRVDTPIFMPVATHGSIKGLSSLQVEELNVPILLGNAYHLGSRPGDEIIDKFGGLHNFMRWNRNILTDSGGFQMVSLLKFANITEEGVEFRHPYTNANLLFTPEKSIQVQNAIGADIIMQLDDVITAKSTDYQRFDEAVDRTTRWLDRCIKAHKKPDKQNLFAIVQGGIFKDLRERSLKSLKDRNTPGYAIGGLSGGESKDSFWQIIELCTRSSVGLPENKPRYVMGVGYPIDILVCVALGADMFDCVYPCRTARFGTAMVHNGLLKLKLSKYKDDARPIDSRCKCYCCKHYSRAALYRIVLKDSLACQLMTIHNISFMMEFCNDMRNAIKNQTFGEYCKSFVRNYYSSTELDHLSDLEKKEGIPKWVVDAFKYIDIHL</sequence>
<dbReference type="InterPro" id="IPR004803">
    <property type="entry name" value="TGT"/>
</dbReference>
<dbReference type="GO" id="GO:0006400">
    <property type="term" value="P:tRNA modification"/>
    <property type="evidence" value="ECO:0007669"/>
    <property type="project" value="InterPro"/>
</dbReference>
<keyword evidence="6" id="KW-0963">Cytoplasm</keyword>
<dbReference type="SUPFAM" id="SSF51713">
    <property type="entry name" value="tRNA-guanine transglycosylase"/>
    <property type="match status" value="1"/>
</dbReference>
<name>A0A0S4TJY5_CRYHO</name>
<accession>A0A0S4TJY5</accession>
<keyword evidence="3 6" id="KW-0819">tRNA processing</keyword>
<organism evidence="9">
    <name type="scientific">Cryptosporidium hominis</name>
    <dbReference type="NCBI Taxonomy" id="237895"/>
    <lineage>
        <taxon>Eukaryota</taxon>
        <taxon>Sar</taxon>
        <taxon>Alveolata</taxon>
        <taxon>Apicomplexa</taxon>
        <taxon>Conoidasida</taxon>
        <taxon>Coccidia</taxon>
        <taxon>Eucoccidiorida</taxon>
        <taxon>Eimeriorina</taxon>
        <taxon>Cryptosporidiidae</taxon>
        <taxon>Cryptosporidium</taxon>
    </lineage>
</organism>
<feature type="binding site" evidence="6">
    <location>
        <position position="338"/>
    </location>
    <ligand>
        <name>Zn(2+)</name>
        <dbReference type="ChEBI" id="CHEBI:29105"/>
    </ligand>
</feature>
<protein>
    <recommendedName>
        <fullName evidence="6">Queuine tRNA-ribosyltransferase catalytic subunit 1</fullName>
        <ecNumber evidence="6">2.4.2.64</ecNumber>
    </recommendedName>
    <alternativeName>
        <fullName evidence="6">Guanine insertion enzyme</fullName>
    </alternativeName>
    <alternativeName>
        <fullName evidence="6">tRNA-guanine transglycosylase</fullName>
    </alternativeName>
</protein>
<dbReference type="AlphaFoldDB" id="A0A0S4TJY5"/>
<comment type="cofactor">
    <cofactor evidence="6">
        <name>Zn(2+)</name>
        <dbReference type="ChEBI" id="CHEBI:29105"/>
    </cofactor>
</comment>
<feature type="active site" description="Proton acceptor" evidence="6">
    <location>
        <position position="120"/>
    </location>
</feature>
<dbReference type="Proteomes" id="UP001429100">
    <property type="component" value="Unassembled WGS sequence"/>
</dbReference>
<evidence type="ECO:0000256" key="7">
    <source>
        <dbReference type="SAM" id="MobiDB-lite"/>
    </source>
</evidence>
<comment type="function">
    <text evidence="6">Catalytic subunit of the queuine tRNA-ribosyltransferase (TGT) that catalyzes the base-exchange of a guanine (G) residue with queuine (Q) at position 34 (anticodon wobble position) in tRNAs with GU(N) anticodons (tRNA-Asp, -Asn, -His and -Tyr), resulting in the hypermodified nucleoside queuosine (7-(((4,5-cis-dihydroxy-2-cyclopenten-1-yl)amino)methyl)-7-deazaguanosine). Catalysis occurs through a double-displacement mechanism. The nucleophile active site attacks the C1' of nucleotide 34 to detach the guanine base from the RNA, forming a covalent enzyme-RNA intermediate. The proton acceptor active site deprotonates the incoming queuine, allowing a nucleophilic attack on the C1' of the ribose to form the product.</text>
</comment>
<dbReference type="Gene3D" id="3.20.20.105">
    <property type="entry name" value="Queuine tRNA-ribosyltransferase-like"/>
    <property type="match status" value="1"/>
</dbReference>
<keyword evidence="11" id="KW-1185">Reference proteome</keyword>
<comment type="catalytic activity">
    <reaction evidence="6">
        <text>guanosine(34) in tRNA + queuine = queuosine(34) in tRNA + guanine</text>
        <dbReference type="Rhea" id="RHEA:16633"/>
        <dbReference type="Rhea" id="RHEA-COMP:10341"/>
        <dbReference type="Rhea" id="RHEA-COMP:18571"/>
        <dbReference type="ChEBI" id="CHEBI:16235"/>
        <dbReference type="ChEBI" id="CHEBI:17433"/>
        <dbReference type="ChEBI" id="CHEBI:74269"/>
        <dbReference type="ChEBI" id="CHEBI:194431"/>
        <dbReference type="EC" id="2.4.2.64"/>
    </reaction>
</comment>
<dbReference type="NCBIfam" id="TIGR00449">
    <property type="entry name" value="tgt_general"/>
    <property type="match status" value="1"/>
</dbReference>
<dbReference type="GO" id="GO:0005829">
    <property type="term" value="C:cytosol"/>
    <property type="evidence" value="ECO:0007669"/>
    <property type="project" value="TreeGrafter"/>
</dbReference>
<dbReference type="InterPro" id="IPR002616">
    <property type="entry name" value="tRNA_ribo_trans-like"/>
</dbReference>
<evidence type="ECO:0000256" key="2">
    <source>
        <dbReference type="ARBA" id="ARBA00022679"/>
    </source>
</evidence>
<evidence type="ECO:0000256" key="4">
    <source>
        <dbReference type="ARBA" id="ARBA00022723"/>
    </source>
</evidence>
<gene>
    <name evidence="9" type="ORF">CHUDEA7_830</name>
    <name evidence="10" type="ORF">GY17_00003318</name>
</gene>
<dbReference type="HAMAP" id="MF_00168">
    <property type="entry name" value="Q_tRNA_Tgt"/>
    <property type="match status" value="1"/>
</dbReference>
<dbReference type="VEuPathDB" id="CryptoDB:Chro.70102"/>
<dbReference type="VEuPathDB" id="CryptoDB:GY17_00003318"/>
<keyword evidence="5 6" id="KW-0862">Zinc</keyword>
<dbReference type="OrthoDB" id="10249838at2759"/>
<dbReference type="GO" id="GO:0008479">
    <property type="term" value="F:tRNA-guanosine(34) queuine transglycosylase activity"/>
    <property type="evidence" value="ECO:0007669"/>
    <property type="project" value="UniProtKB-UniRule"/>
</dbReference>
<dbReference type="Proteomes" id="UP000199752">
    <property type="component" value="Chromosome 7"/>
</dbReference>